<keyword evidence="3" id="KW-1185">Reference proteome</keyword>
<dbReference type="Gene3D" id="3.90.176.10">
    <property type="entry name" value="Toxin ADP-ribosyltransferase, Chain A, domain 1"/>
    <property type="match status" value="1"/>
</dbReference>
<dbReference type="PROSITE" id="PS51996">
    <property type="entry name" value="TR_MART"/>
    <property type="match status" value="1"/>
</dbReference>
<comment type="caution">
    <text evidence="2">The sequence shown here is derived from an EMBL/GenBank/DDBJ whole genome shotgun (WGS) entry which is preliminary data.</text>
</comment>
<feature type="chain" id="PRO_5041435377" evidence="1">
    <location>
        <begin position="20"/>
        <end position="370"/>
    </location>
</feature>
<keyword evidence="1" id="KW-0732">Signal</keyword>
<protein>
    <submittedName>
        <fullName evidence="2">Uncharacterized protein</fullName>
    </submittedName>
</protein>
<evidence type="ECO:0000256" key="1">
    <source>
        <dbReference type="SAM" id="SignalP"/>
    </source>
</evidence>
<dbReference type="AlphaFoldDB" id="A0AA36IT73"/>
<organism evidence="2 3">
    <name type="scientific">Effrenium voratum</name>
    <dbReference type="NCBI Taxonomy" id="2562239"/>
    <lineage>
        <taxon>Eukaryota</taxon>
        <taxon>Sar</taxon>
        <taxon>Alveolata</taxon>
        <taxon>Dinophyceae</taxon>
        <taxon>Suessiales</taxon>
        <taxon>Symbiodiniaceae</taxon>
        <taxon>Effrenium</taxon>
    </lineage>
</organism>
<dbReference type="EMBL" id="CAUJNA010002502">
    <property type="protein sequence ID" value="CAJ1393191.1"/>
    <property type="molecule type" value="Genomic_DNA"/>
</dbReference>
<gene>
    <name evidence="2" type="ORF">EVOR1521_LOCUS18112</name>
</gene>
<dbReference type="SUPFAM" id="SSF56399">
    <property type="entry name" value="ADP-ribosylation"/>
    <property type="match status" value="1"/>
</dbReference>
<reference evidence="2" key="1">
    <citation type="submission" date="2023-08" db="EMBL/GenBank/DDBJ databases">
        <authorList>
            <person name="Chen Y."/>
            <person name="Shah S."/>
            <person name="Dougan E. K."/>
            <person name="Thang M."/>
            <person name="Chan C."/>
        </authorList>
    </citation>
    <scope>NUCLEOTIDE SEQUENCE</scope>
</reference>
<accession>A0AA36IT73</accession>
<evidence type="ECO:0000313" key="3">
    <source>
        <dbReference type="Proteomes" id="UP001178507"/>
    </source>
</evidence>
<name>A0AA36IT73_9DINO</name>
<dbReference type="Proteomes" id="UP001178507">
    <property type="component" value="Unassembled WGS sequence"/>
</dbReference>
<feature type="signal peptide" evidence="1">
    <location>
        <begin position="1"/>
        <end position="19"/>
    </location>
</feature>
<evidence type="ECO:0000313" key="2">
    <source>
        <dbReference type="EMBL" id="CAJ1393191.1"/>
    </source>
</evidence>
<sequence>MRSCYALGVLVLSAQPASAARVVVQTKQCGYQSLLQAEVAGVPDGVRVKVCGEEVVLKSEHPTSDAWKSLNWWDPALQGASLTPEELETLDNYLGSYDYARPMGQIGHGQLPKHTTSAVKGVLSFEVLLGNALNKLPASGVAQLYRGGWTSMEQLQEMQAALDSGSAINFPWFQSTSSDSSHASTFMGRKSEPQTCANECIEKGAAFPTYLTFETRHGKDVSEWNAAEKEWLLLPSLRFKVASITKIMNDPWWEASPKDMADWLGQVHTVPTNFWSRKGKMSYGPWPELAAACLAHSIDGQGFLKWWANRSFPEPYAPRWDESEYLHSDKHMEFQYASYTRFQLPTLSTRAGPGPNTVQFYYRINLQDAP</sequence>
<proteinExistence type="predicted"/>